<reference evidence="4" key="1">
    <citation type="journal article" date="2019" name="Int. J. Syst. Evol. Microbiol.">
        <title>The Global Catalogue of Microorganisms (GCM) 10K type strain sequencing project: providing services to taxonomists for standard genome sequencing and annotation.</title>
        <authorList>
            <consortium name="The Broad Institute Genomics Platform"/>
            <consortium name="The Broad Institute Genome Sequencing Center for Infectious Disease"/>
            <person name="Wu L."/>
            <person name="Ma J."/>
        </authorList>
    </citation>
    <scope>NUCLEOTIDE SEQUENCE [LARGE SCALE GENOMIC DNA]</scope>
    <source>
        <strain evidence="4">CCUG 43114</strain>
    </source>
</reference>
<feature type="transmembrane region" description="Helical" evidence="1">
    <location>
        <begin position="265"/>
        <end position="289"/>
    </location>
</feature>
<dbReference type="Proteomes" id="UP001596122">
    <property type="component" value="Unassembled WGS sequence"/>
</dbReference>
<dbReference type="EMBL" id="JBHSLD010000009">
    <property type="protein sequence ID" value="MFC5381293.1"/>
    <property type="molecule type" value="Genomic_DNA"/>
</dbReference>
<feature type="transmembrane region" description="Helical" evidence="1">
    <location>
        <begin position="338"/>
        <end position="361"/>
    </location>
</feature>
<feature type="transmembrane region" description="Helical" evidence="1">
    <location>
        <begin position="313"/>
        <end position="332"/>
    </location>
</feature>
<evidence type="ECO:0000313" key="3">
    <source>
        <dbReference type="EMBL" id="MFC5381293.1"/>
    </source>
</evidence>
<keyword evidence="1" id="KW-0812">Transmembrane</keyword>
<comment type="caution">
    <text evidence="3">The sequence shown here is derived from an EMBL/GenBank/DDBJ whole genome shotgun (WGS) entry which is preliminary data.</text>
</comment>
<feature type="transmembrane region" description="Helical" evidence="1">
    <location>
        <begin position="234"/>
        <end position="253"/>
    </location>
</feature>
<evidence type="ECO:0000259" key="2">
    <source>
        <dbReference type="Pfam" id="PF04235"/>
    </source>
</evidence>
<accession>A0ABW0GMV4</accession>
<protein>
    <submittedName>
        <fullName evidence="3">DUF418 domain-containing protein</fullName>
    </submittedName>
</protein>
<name>A0ABW0GMV4_9MICO</name>
<dbReference type="PANTHER" id="PTHR30590:SF2">
    <property type="entry name" value="INNER MEMBRANE PROTEIN"/>
    <property type="match status" value="1"/>
</dbReference>
<feature type="domain" description="DUF418" evidence="2">
    <location>
        <begin position="215"/>
        <end position="380"/>
    </location>
</feature>
<keyword evidence="4" id="KW-1185">Reference proteome</keyword>
<dbReference type="InterPro" id="IPR052529">
    <property type="entry name" value="Bact_Transport_Assoc"/>
</dbReference>
<evidence type="ECO:0000256" key="1">
    <source>
        <dbReference type="SAM" id="Phobius"/>
    </source>
</evidence>
<proteinExistence type="predicted"/>
<feature type="transmembrane region" description="Helical" evidence="1">
    <location>
        <begin position="66"/>
        <end position="83"/>
    </location>
</feature>
<gene>
    <name evidence="3" type="ORF">ACFPJ6_10865</name>
</gene>
<feature type="transmembrane region" description="Helical" evidence="1">
    <location>
        <begin position="191"/>
        <end position="214"/>
    </location>
</feature>
<dbReference type="RefSeq" id="WP_340269640.1">
    <property type="nucleotide sequence ID" value="NZ_JBBEOG010000004.1"/>
</dbReference>
<feature type="transmembrane region" description="Helical" evidence="1">
    <location>
        <begin position="104"/>
        <end position="137"/>
    </location>
</feature>
<dbReference type="Pfam" id="PF04235">
    <property type="entry name" value="DUF418"/>
    <property type="match status" value="1"/>
</dbReference>
<sequence length="392" mass="40587">MRATTARERALAPDVARGLALLGIALANGVVHITGRTTGVLAKPVDGSAGDRLVDTLVGLLVDNRAFPMFTLLFAYGTVVILRRSAERGLTWPEARGLLLRRNAWLAVVGVAHLVLLFFGDILLSYGLLGLLLVAVVRWPDTRLRTLGWATLPLFVGLSALDGLGGATGVPAGLPGRETFVGDLLWRGVTLVSSVFSAPLVVGALLPPAVIGILLARRRVLEQPADHLPLLRRLVLVGFPVSVVGGVPAVLAATGAVELATGWDVVVAALHGLTGLAGAVAFTAAVAWWSTTVGPRGPGVVARAARAVGRRSLTCYLLQSVLFVPLLSAWALGLGAGAGTATVSLVAVGVYAVTVLVAVVLDRLDLPGPAERLLRRLTYGQPPVGAGAEVRP</sequence>
<dbReference type="PANTHER" id="PTHR30590">
    <property type="entry name" value="INNER MEMBRANE PROTEIN"/>
    <property type="match status" value="1"/>
</dbReference>
<dbReference type="InterPro" id="IPR007349">
    <property type="entry name" value="DUF418"/>
</dbReference>
<keyword evidence="1" id="KW-1133">Transmembrane helix</keyword>
<organism evidence="3 4">
    <name type="scientific">Aquipuribacter nitratireducens</name>
    <dbReference type="NCBI Taxonomy" id="650104"/>
    <lineage>
        <taxon>Bacteria</taxon>
        <taxon>Bacillati</taxon>
        <taxon>Actinomycetota</taxon>
        <taxon>Actinomycetes</taxon>
        <taxon>Micrococcales</taxon>
        <taxon>Intrasporangiaceae</taxon>
        <taxon>Aquipuribacter</taxon>
    </lineage>
</organism>
<evidence type="ECO:0000313" key="4">
    <source>
        <dbReference type="Proteomes" id="UP001596122"/>
    </source>
</evidence>
<keyword evidence="1" id="KW-0472">Membrane</keyword>